<dbReference type="EMBL" id="PQXO01000478">
    <property type="protein sequence ID" value="TGO84664.1"/>
    <property type="molecule type" value="Genomic_DNA"/>
</dbReference>
<dbReference type="Proteomes" id="UP000297280">
    <property type="component" value="Unassembled WGS sequence"/>
</dbReference>
<feature type="region of interest" description="Disordered" evidence="1">
    <location>
        <begin position="71"/>
        <end position="90"/>
    </location>
</feature>
<evidence type="ECO:0000313" key="2">
    <source>
        <dbReference type="EMBL" id="TGO84664.1"/>
    </source>
</evidence>
<dbReference type="AlphaFoldDB" id="A0A4Z1KM45"/>
<name>A0A4Z1KM45_9HELO</name>
<organism evidence="2 3">
    <name type="scientific">Botrytis porri</name>
    <dbReference type="NCBI Taxonomy" id="87229"/>
    <lineage>
        <taxon>Eukaryota</taxon>
        <taxon>Fungi</taxon>
        <taxon>Dikarya</taxon>
        <taxon>Ascomycota</taxon>
        <taxon>Pezizomycotina</taxon>
        <taxon>Leotiomycetes</taxon>
        <taxon>Helotiales</taxon>
        <taxon>Sclerotiniaceae</taxon>
        <taxon>Botrytis</taxon>
    </lineage>
</organism>
<sequence>MHTRCDTVLRTDNGSPNSTLTLAILNCSTWQSSHSEMKLEQVLDEYGGVASNKVDGILSLAMSRGHRMKRKNLQNGEGIQQQEHVTSKNV</sequence>
<comment type="caution">
    <text evidence="2">The sequence shown here is derived from an EMBL/GenBank/DDBJ whole genome shotgun (WGS) entry which is preliminary data.</text>
</comment>
<protein>
    <submittedName>
        <fullName evidence="2">Uncharacterized protein</fullName>
    </submittedName>
</protein>
<gene>
    <name evidence="2" type="ORF">BPOR_0479g00040</name>
</gene>
<evidence type="ECO:0000256" key="1">
    <source>
        <dbReference type="SAM" id="MobiDB-lite"/>
    </source>
</evidence>
<evidence type="ECO:0000313" key="3">
    <source>
        <dbReference type="Proteomes" id="UP000297280"/>
    </source>
</evidence>
<feature type="compositionally biased region" description="Polar residues" evidence="1">
    <location>
        <begin position="73"/>
        <end position="90"/>
    </location>
</feature>
<proteinExistence type="predicted"/>
<reference evidence="2 3" key="1">
    <citation type="submission" date="2017-12" db="EMBL/GenBank/DDBJ databases">
        <title>Comparative genomics of Botrytis spp.</title>
        <authorList>
            <person name="Valero-Jimenez C.A."/>
            <person name="Tapia P."/>
            <person name="Veloso J."/>
            <person name="Silva-Moreno E."/>
            <person name="Staats M."/>
            <person name="Valdes J.H."/>
            <person name="Van Kan J.A.L."/>
        </authorList>
    </citation>
    <scope>NUCLEOTIDE SEQUENCE [LARGE SCALE GENOMIC DNA]</scope>
    <source>
        <strain evidence="2 3">MUCL3349</strain>
    </source>
</reference>
<keyword evidence="3" id="KW-1185">Reference proteome</keyword>
<accession>A0A4Z1KM45</accession>